<proteinExistence type="predicted"/>
<dbReference type="Proteomes" id="UP000799437">
    <property type="component" value="Unassembled WGS sequence"/>
</dbReference>
<feature type="compositionally biased region" description="Low complexity" evidence="1">
    <location>
        <begin position="674"/>
        <end position="692"/>
    </location>
</feature>
<evidence type="ECO:0000313" key="3">
    <source>
        <dbReference type="Proteomes" id="UP000799437"/>
    </source>
</evidence>
<accession>A0A6A6WEP3</accession>
<feature type="compositionally biased region" description="Polar residues" evidence="1">
    <location>
        <begin position="457"/>
        <end position="475"/>
    </location>
</feature>
<organism evidence="2 3">
    <name type="scientific">Pseudovirgaria hyperparasitica</name>
    <dbReference type="NCBI Taxonomy" id="470096"/>
    <lineage>
        <taxon>Eukaryota</taxon>
        <taxon>Fungi</taxon>
        <taxon>Dikarya</taxon>
        <taxon>Ascomycota</taxon>
        <taxon>Pezizomycotina</taxon>
        <taxon>Dothideomycetes</taxon>
        <taxon>Dothideomycetes incertae sedis</taxon>
        <taxon>Acrospermales</taxon>
        <taxon>Acrospermaceae</taxon>
        <taxon>Pseudovirgaria</taxon>
    </lineage>
</organism>
<evidence type="ECO:0000313" key="2">
    <source>
        <dbReference type="EMBL" id="KAF2760356.1"/>
    </source>
</evidence>
<dbReference type="Pfam" id="PF05508">
    <property type="entry name" value="Ran-binding"/>
    <property type="match status" value="1"/>
</dbReference>
<dbReference type="RefSeq" id="XP_033602807.1">
    <property type="nucleotide sequence ID" value="XM_033743570.1"/>
</dbReference>
<gene>
    <name evidence="2" type="ORF">EJ05DRAFT_474247</name>
</gene>
<dbReference type="AlphaFoldDB" id="A0A6A6WEP3"/>
<evidence type="ECO:0000256" key="1">
    <source>
        <dbReference type="SAM" id="MobiDB-lite"/>
    </source>
</evidence>
<dbReference type="GO" id="GO:0005737">
    <property type="term" value="C:cytoplasm"/>
    <property type="evidence" value="ECO:0007669"/>
    <property type="project" value="TreeGrafter"/>
</dbReference>
<dbReference type="GO" id="GO:0030695">
    <property type="term" value="F:GTPase regulator activity"/>
    <property type="evidence" value="ECO:0007669"/>
    <property type="project" value="TreeGrafter"/>
</dbReference>
<dbReference type="PANTHER" id="PTHR31010">
    <property type="entry name" value="RAN-SPECIFIC GTPASE-ACTIVATING PROTEIN 30-RELATED"/>
    <property type="match status" value="1"/>
</dbReference>
<dbReference type="GO" id="GO:0005634">
    <property type="term" value="C:nucleus"/>
    <property type="evidence" value="ECO:0007669"/>
    <property type="project" value="TreeGrafter"/>
</dbReference>
<sequence length="791" mass="87572">MEVLLSKVTQQAMNYAIRTGITITSGFAIQQCGRLLKSVKSSSDKTELVNLQMRLESKIRIISPSIDMIEMMAARGNTTLESAVTLTKALRWDIQTLGVRLSKAAADEELARQGSSRAKSAVQSQMELKSIIADIKNLLQHIERSVPDINLAIATSGVNFTTRMPDHISPSRLLQASTLLTSGDAQYSVNPTRGAQICPDFIVSMWMLFAGHVPQEQRSREYTWQEVLHKARLKIQRVPLDQVYDYPGEQCSRNGRRHSASSATAGNMSGDGKAYEYAYQLLIVEDYDDGRVHDDEEPAAPYEGVERPGIRELIPVHEISKIFYADTSKLLNIGTDSETNSPVLLLKRDINAIPPRRMMQRQTPPADQYEEYATSSPPQDLPSTPQYPDEQSEIDAQLHRESPAPQTPQSETLLGESPSVQSKRIPPNLDPEWIAFEVYTEDTIDSDSDGDADESEIPSSQPGTPASQHSWSRRSSVEPTLMSAFSRLNFRSSPASNPTPQTPCKDSVASQVILSPDKHTSYTSQESTVNPLPMPIIRTSLSLLEMLIRLTSLQQFQQTSHLAIPDELLTFFLSESSTVGAGGDTDLRQRVRRDARRRVGFDPYDESPIKRRGEAYLAQAHDDKNYDNRHYATSEDYPGDDRYYDGGRGIHDADTRFSPSPTSLPRDSPRLLQSTPYHGHSPSSPSPTYHQHWGSQSSLTAGRRSAMDGPMSGRESGMATQQHNRAAPSPLLRRATAPNAKGGSGTGHKGVSSFAVDASAPSSSPRVELTEERRRDSGWRDRRPSTPGERG</sequence>
<feature type="compositionally biased region" description="Basic and acidic residues" evidence="1">
    <location>
        <begin position="619"/>
        <end position="655"/>
    </location>
</feature>
<dbReference type="EMBL" id="ML996568">
    <property type="protein sequence ID" value="KAF2760356.1"/>
    <property type="molecule type" value="Genomic_DNA"/>
</dbReference>
<feature type="region of interest" description="Disordered" evidence="1">
    <location>
        <begin position="444"/>
        <end position="475"/>
    </location>
</feature>
<keyword evidence="3" id="KW-1185">Reference proteome</keyword>
<feature type="compositionally biased region" description="Low complexity" evidence="1">
    <location>
        <begin position="355"/>
        <end position="365"/>
    </location>
</feature>
<feature type="compositionally biased region" description="Acidic residues" evidence="1">
    <location>
        <begin position="444"/>
        <end position="456"/>
    </location>
</feature>
<dbReference type="OrthoDB" id="512915at2759"/>
<feature type="compositionally biased region" description="Basic and acidic residues" evidence="1">
    <location>
        <begin position="768"/>
        <end position="791"/>
    </location>
</feature>
<name>A0A6A6WEP3_9PEZI</name>
<dbReference type="InterPro" id="IPR008812">
    <property type="entry name" value="Ran_GTP-bd-rel"/>
</dbReference>
<protein>
    <submittedName>
        <fullName evidence="2">Ran-binding-domain-containing protein</fullName>
    </submittedName>
</protein>
<dbReference type="GeneID" id="54484624"/>
<feature type="region of interest" description="Disordered" evidence="1">
    <location>
        <begin position="619"/>
        <end position="791"/>
    </location>
</feature>
<feature type="region of interest" description="Disordered" evidence="1">
    <location>
        <begin position="355"/>
        <end position="428"/>
    </location>
</feature>
<reference evidence="2" key="1">
    <citation type="journal article" date="2020" name="Stud. Mycol.">
        <title>101 Dothideomycetes genomes: a test case for predicting lifestyles and emergence of pathogens.</title>
        <authorList>
            <person name="Haridas S."/>
            <person name="Albert R."/>
            <person name="Binder M."/>
            <person name="Bloem J."/>
            <person name="Labutti K."/>
            <person name="Salamov A."/>
            <person name="Andreopoulos B."/>
            <person name="Baker S."/>
            <person name="Barry K."/>
            <person name="Bills G."/>
            <person name="Bluhm B."/>
            <person name="Cannon C."/>
            <person name="Castanera R."/>
            <person name="Culley D."/>
            <person name="Daum C."/>
            <person name="Ezra D."/>
            <person name="Gonzalez J."/>
            <person name="Henrissat B."/>
            <person name="Kuo A."/>
            <person name="Liang C."/>
            <person name="Lipzen A."/>
            <person name="Lutzoni F."/>
            <person name="Magnuson J."/>
            <person name="Mondo S."/>
            <person name="Nolan M."/>
            <person name="Ohm R."/>
            <person name="Pangilinan J."/>
            <person name="Park H.-J."/>
            <person name="Ramirez L."/>
            <person name="Alfaro M."/>
            <person name="Sun H."/>
            <person name="Tritt A."/>
            <person name="Yoshinaga Y."/>
            <person name="Zwiers L.-H."/>
            <person name="Turgeon B."/>
            <person name="Goodwin S."/>
            <person name="Spatafora J."/>
            <person name="Crous P."/>
            <person name="Grigoriev I."/>
        </authorList>
    </citation>
    <scope>NUCLEOTIDE SEQUENCE</scope>
    <source>
        <strain evidence="2">CBS 121739</strain>
    </source>
</reference>
<dbReference type="PANTHER" id="PTHR31010:SF2">
    <property type="entry name" value="RAN-SPECIFIC GTPASE-ACTIVATING PROTEIN 30"/>
    <property type="match status" value="1"/>
</dbReference>
<feature type="compositionally biased region" description="Polar residues" evidence="1">
    <location>
        <begin position="373"/>
        <end position="386"/>
    </location>
</feature>
<feature type="compositionally biased region" description="Polar residues" evidence="1">
    <location>
        <begin position="407"/>
        <end position="422"/>
    </location>
</feature>